<dbReference type="InterPro" id="IPR036661">
    <property type="entry name" value="Luciferase-like_sf"/>
</dbReference>
<feature type="domain" description="Luciferase-like" evidence="2">
    <location>
        <begin position="17"/>
        <end position="298"/>
    </location>
</feature>
<name>A0A848KFF6_9NOCA</name>
<evidence type="ECO:0000313" key="4">
    <source>
        <dbReference type="Proteomes" id="UP000535543"/>
    </source>
</evidence>
<dbReference type="SUPFAM" id="SSF51679">
    <property type="entry name" value="Bacterial luciferase-like"/>
    <property type="match status" value="1"/>
</dbReference>
<dbReference type="RefSeq" id="WP_169585416.1">
    <property type="nucleotide sequence ID" value="NZ_VCQU01000002.1"/>
</dbReference>
<dbReference type="PANTHER" id="PTHR43244:SF1">
    <property type="entry name" value="5,10-METHYLENETETRAHYDROMETHANOPTERIN REDUCTASE"/>
    <property type="match status" value="1"/>
</dbReference>
<dbReference type="EMBL" id="VCQU01000002">
    <property type="protein sequence ID" value="NMN94677.1"/>
    <property type="molecule type" value="Genomic_DNA"/>
</dbReference>
<keyword evidence="1 3" id="KW-0560">Oxidoreductase</keyword>
<dbReference type="AlphaFoldDB" id="A0A848KFF6"/>
<reference evidence="3 4" key="2">
    <citation type="submission" date="2020-06" db="EMBL/GenBank/DDBJ databases">
        <title>Antribacter stalactiti gen. nov., sp. nov., a new member of the family Nacardiaceae isolated from a cave.</title>
        <authorList>
            <person name="Kim I.S."/>
        </authorList>
    </citation>
    <scope>NUCLEOTIDE SEQUENCE [LARGE SCALE GENOMIC DNA]</scope>
    <source>
        <strain evidence="3 4">YC2-7</strain>
    </source>
</reference>
<gene>
    <name evidence="3" type="ORF">FGL95_06445</name>
</gene>
<sequence>MSEIGVVTPFWLDRPDTEALDIATQADQSGFETLWVGEMVTFDAFVAATAIALRTKQIGLRVGPLAIGVRSPVAMALGLSSVARLSDRRVDIALGASSPAIVSGWHDRPWGHAAPRMRETVGALRPILGGERGSFEGQYIRTRGFRLRNPLPSPAISVAAFGPAMTKVAAEVADEVVLNLVTPAHVASVRETVDKHARNAGVAPPRIAVWVTVALDPGVASIRQMLNQIAVYFRPPGYGEMFAALGYGGLVAKARAGTPPSQLATDIPAQLLTQVCAVGSAREIADQIAKYHAAGADHVGVVPSTAEDPGGRAVLRALREATA</sequence>
<dbReference type="InterPro" id="IPR050564">
    <property type="entry name" value="F420-G6PD/mer"/>
</dbReference>
<evidence type="ECO:0000313" key="3">
    <source>
        <dbReference type="EMBL" id="NMN94677.1"/>
    </source>
</evidence>
<dbReference type="PANTHER" id="PTHR43244">
    <property type="match status" value="1"/>
</dbReference>
<protein>
    <submittedName>
        <fullName evidence="3">LLM class F420-dependent oxidoreductase</fullName>
        <ecNumber evidence="3">1.-.-.-</ecNumber>
    </submittedName>
</protein>
<proteinExistence type="predicted"/>
<reference evidence="3 4" key="1">
    <citation type="submission" date="2019-05" db="EMBL/GenBank/DDBJ databases">
        <authorList>
            <person name="Lee S.D."/>
        </authorList>
    </citation>
    <scope>NUCLEOTIDE SEQUENCE [LARGE SCALE GENOMIC DNA]</scope>
    <source>
        <strain evidence="3 4">YC2-7</strain>
    </source>
</reference>
<keyword evidence="4" id="KW-1185">Reference proteome</keyword>
<accession>A0A848KFF6</accession>
<dbReference type="GO" id="GO:0016705">
    <property type="term" value="F:oxidoreductase activity, acting on paired donors, with incorporation or reduction of molecular oxygen"/>
    <property type="evidence" value="ECO:0007669"/>
    <property type="project" value="InterPro"/>
</dbReference>
<dbReference type="Proteomes" id="UP000535543">
    <property type="component" value="Unassembled WGS sequence"/>
</dbReference>
<dbReference type="NCBIfam" id="TIGR03841">
    <property type="entry name" value="F420_Rv3093c"/>
    <property type="match status" value="1"/>
</dbReference>
<dbReference type="InterPro" id="IPR022526">
    <property type="entry name" value="F420_Rv3093c"/>
</dbReference>
<dbReference type="Pfam" id="PF00296">
    <property type="entry name" value="Bac_luciferase"/>
    <property type="match status" value="1"/>
</dbReference>
<organism evidence="3 4">
    <name type="scientific">Antrihabitans stalactiti</name>
    <dbReference type="NCBI Taxonomy" id="2584121"/>
    <lineage>
        <taxon>Bacteria</taxon>
        <taxon>Bacillati</taxon>
        <taxon>Actinomycetota</taxon>
        <taxon>Actinomycetes</taxon>
        <taxon>Mycobacteriales</taxon>
        <taxon>Nocardiaceae</taxon>
        <taxon>Antrihabitans</taxon>
    </lineage>
</organism>
<evidence type="ECO:0000256" key="1">
    <source>
        <dbReference type="ARBA" id="ARBA00023002"/>
    </source>
</evidence>
<dbReference type="EC" id="1.-.-.-" evidence="3"/>
<dbReference type="InterPro" id="IPR011251">
    <property type="entry name" value="Luciferase-like_dom"/>
</dbReference>
<comment type="caution">
    <text evidence="3">The sequence shown here is derived from an EMBL/GenBank/DDBJ whole genome shotgun (WGS) entry which is preliminary data.</text>
</comment>
<evidence type="ECO:0000259" key="2">
    <source>
        <dbReference type="Pfam" id="PF00296"/>
    </source>
</evidence>
<dbReference type="Gene3D" id="3.20.20.30">
    <property type="entry name" value="Luciferase-like domain"/>
    <property type="match status" value="1"/>
</dbReference>